<dbReference type="Proteomes" id="UP000235965">
    <property type="component" value="Unassembled WGS sequence"/>
</dbReference>
<evidence type="ECO:0000313" key="1">
    <source>
        <dbReference type="EMBL" id="PNF38205.1"/>
    </source>
</evidence>
<dbReference type="InParanoid" id="A0A2J7RBK0"/>
<keyword evidence="2" id="KW-1185">Reference proteome</keyword>
<accession>A0A2J7RBK0</accession>
<name>A0A2J7RBK0_9NEOP</name>
<protein>
    <submittedName>
        <fullName evidence="1">Uncharacterized protein</fullName>
    </submittedName>
</protein>
<organism evidence="1 2">
    <name type="scientific">Cryptotermes secundus</name>
    <dbReference type="NCBI Taxonomy" id="105785"/>
    <lineage>
        <taxon>Eukaryota</taxon>
        <taxon>Metazoa</taxon>
        <taxon>Ecdysozoa</taxon>
        <taxon>Arthropoda</taxon>
        <taxon>Hexapoda</taxon>
        <taxon>Insecta</taxon>
        <taxon>Pterygota</taxon>
        <taxon>Neoptera</taxon>
        <taxon>Polyneoptera</taxon>
        <taxon>Dictyoptera</taxon>
        <taxon>Blattodea</taxon>
        <taxon>Blattoidea</taxon>
        <taxon>Termitoidae</taxon>
        <taxon>Kalotermitidae</taxon>
        <taxon>Cryptotermitinae</taxon>
        <taxon>Cryptotermes</taxon>
    </lineage>
</organism>
<proteinExistence type="predicted"/>
<gene>
    <name evidence="1" type="ORF">B7P43_G13467</name>
</gene>
<sequence>MQRAIWAETCKALVGALIKIIINTDVTVKFPHIKTNTTVTSSRFTSMTLNVIPLGPAIISYVSNCEVCQCVNYSYLSRQWFRNPSQ</sequence>
<evidence type="ECO:0000313" key="2">
    <source>
        <dbReference type="Proteomes" id="UP000235965"/>
    </source>
</evidence>
<reference evidence="1 2" key="1">
    <citation type="submission" date="2017-12" db="EMBL/GenBank/DDBJ databases">
        <title>Hemimetabolous genomes reveal molecular basis of termite eusociality.</title>
        <authorList>
            <person name="Harrison M.C."/>
            <person name="Jongepier E."/>
            <person name="Robertson H.M."/>
            <person name="Arning N."/>
            <person name="Bitard-Feildel T."/>
            <person name="Chao H."/>
            <person name="Childers C.P."/>
            <person name="Dinh H."/>
            <person name="Doddapaneni H."/>
            <person name="Dugan S."/>
            <person name="Gowin J."/>
            <person name="Greiner C."/>
            <person name="Han Y."/>
            <person name="Hu H."/>
            <person name="Hughes D.S.T."/>
            <person name="Huylmans A.-K."/>
            <person name="Kemena C."/>
            <person name="Kremer L.P.M."/>
            <person name="Lee S.L."/>
            <person name="Lopez-Ezquerra A."/>
            <person name="Mallet L."/>
            <person name="Monroy-Kuhn J.M."/>
            <person name="Moser A."/>
            <person name="Murali S.C."/>
            <person name="Muzny D.M."/>
            <person name="Otani S."/>
            <person name="Piulachs M.-D."/>
            <person name="Poelchau M."/>
            <person name="Qu J."/>
            <person name="Schaub F."/>
            <person name="Wada-Katsumata A."/>
            <person name="Worley K.C."/>
            <person name="Xie Q."/>
            <person name="Ylla G."/>
            <person name="Poulsen M."/>
            <person name="Gibbs R.A."/>
            <person name="Schal C."/>
            <person name="Richards S."/>
            <person name="Belles X."/>
            <person name="Korb J."/>
            <person name="Bornberg-Bauer E."/>
        </authorList>
    </citation>
    <scope>NUCLEOTIDE SEQUENCE [LARGE SCALE GENOMIC DNA]</scope>
    <source>
        <tissue evidence="1">Whole body</tissue>
    </source>
</reference>
<dbReference type="EMBL" id="NEVH01005896">
    <property type="protein sequence ID" value="PNF38205.1"/>
    <property type="molecule type" value="Genomic_DNA"/>
</dbReference>
<comment type="caution">
    <text evidence="1">The sequence shown here is derived from an EMBL/GenBank/DDBJ whole genome shotgun (WGS) entry which is preliminary data.</text>
</comment>
<dbReference type="AlphaFoldDB" id="A0A2J7RBK0"/>